<feature type="domain" description="TonB-dependent receptor plug" evidence="14">
    <location>
        <begin position="52"/>
        <end position="162"/>
    </location>
</feature>
<keyword evidence="16" id="KW-1185">Reference proteome</keyword>
<evidence type="ECO:0000256" key="10">
    <source>
        <dbReference type="PROSITE-ProRule" id="PRU01360"/>
    </source>
</evidence>
<dbReference type="Pfam" id="PF07715">
    <property type="entry name" value="Plug"/>
    <property type="match status" value="1"/>
</dbReference>
<evidence type="ECO:0000256" key="11">
    <source>
        <dbReference type="RuleBase" id="RU003357"/>
    </source>
</evidence>
<dbReference type="Proteomes" id="UP001597387">
    <property type="component" value="Unassembled WGS sequence"/>
</dbReference>
<feature type="chain" id="PRO_5047383993" evidence="12">
    <location>
        <begin position="26"/>
        <end position="656"/>
    </location>
</feature>
<evidence type="ECO:0000256" key="12">
    <source>
        <dbReference type="SAM" id="SignalP"/>
    </source>
</evidence>
<keyword evidence="8 15" id="KW-0675">Receptor</keyword>
<evidence type="ECO:0000256" key="6">
    <source>
        <dbReference type="ARBA" id="ARBA00023077"/>
    </source>
</evidence>
<dbReference type="SUPFAM" id="SSF56935">
    <property type="entry name" value="Porins"/>
    <property type="match status" value="1"/>
</dbReference>
<dbReference type="Gene3D" id="2.40.170.20">
    <property type="entry name" value="TonB-dependent receptor, beta-barrel domain"/>
    <property type="match status" value="1"/>
</dbReference>
<keyword evidence="4 10" id="KW-0812">Transmembrane</keyword>
<sequence length="656" mass="73018">MKKLTTIAAGLGLAQLALISSGALAQDTTRTINSQTDLEQVVVTATRSAKRKAEVGKVVRVITSEQIQRSQGRTLPEVLNNVAGITYSGANNAQSNTSASLFLRGASAGNTLILIDGIPVNDAQSISNEYDLKSIAIDQIERVEILKGGNSTLYGSDAVAGVINIITKKPTNQDLNANVILTAGSYNANKQAIGLNGSVGKTGIAFNYSHTGSKEFSAATDAAGDKNFDRDGYDQHTLSFNGKQQLSERLSVNTNIQLSNNNGMSDGGSFADDKDYTYDRTHFFGGITGRYALENGIIIMNLSNNTVSSKFLNRPDDGSSALTTNNKGRIWQADLFVNKPLTSFLELNSGVNYRSSNSDQFSQYNAYDPEILESENAKSDISSVFTSVFLKNMGGFHLELGGRYNHHSKYGDNFTYTFNPSYLFWNRYKVFFNASSAFKAPTLYQLHSQYRNPDGNLKPEITQTYDAGLDLDIIKRKLNFNATVFQRLTKDDVIYFYSENVAPWKMYYKNGRKQNDKGLELELNAHPLQDLNISVWYSFIKGKATDENGAEIESFLRRPKNSFGWSAGYSFSKLLSFNMMYKYTGHRVDVYYEGFNRRSVDLKSYTLLDVYLQSQPIKNITFFGDFKNVLDTGYVEWAGYNTRGFNFNAGIKYLVR</sequence>
<protein>
    <submittedName>
        <fullName evidence="15">TonB-dependent receptor plug domain-containing protein</fullName>
    </submittedName>
</protein>
<keyword evidence="6 11" id="KW-0798">TonB box</keyword>
<keyword evidence="3 10" id="KW-1134">Transmembrane beta strand</keyword>
<dbReference type="InterPro" id="IPR012910">
    <property type="entry name" value="Plug_dom"/>
</dbReference>
<evidence type="ECO:0000256" key="1">
    <source>
        <dbReference type="ARBA" id="ARBA00004571"/>
    </source>
</evidence>
<evidence type="ECO:0000313" key="16">
    <source>
        <dbReference type="Proteomes" id="UP001597387"/>
    </source>
</evidence>
<keyword evidence="9 10" id="KW-0998">Cell outer membrane</keyword>
<evidence type="ECO:0000259" key="14">
    <source>
        <dbReference type="Pfam" id="PF07715"/>
    </source>
</evidence>
<evidence type="ECO:0000256" key="5">
    <source>
        <dbReference type="ARBA" id="ARBA00022729"/>
    </source>
</evidence>
<dbReference type="CDD" id="cd01347">
    <property type="entry name" value="ligand_gated_channel"/>
    <property type="match status" value="1"/>
</dbReference>
<dbReference type="InterPro" id="IPR000531">
    <property type="entry name" value="Beta-barrel_TonB"/>
</dbReference>
<dbReference type="EMBL" id="JBHUHZ010000003">
    <property type="protein sequence ID" value="MFD2164266.1"/>
    <property type="molecule type" value="Genomic_DNA"/>
</dbReference>
<proteinExistence type="inferred from homology"/>
<comment type="caution">
    <text evidence="15">The sequence shown here is derived from an EMBL/GenBank/DDBJ whole genome shotgun (WGS) entry which is preliminary data.</text>
</comment>
<evidence type="ECO:0000313" key="15">
    <source>
        <dbReference type="EMBL" id="MFD2164266.1"/>
    </source>
</evidence>
<dbReference type="InterPro" id="IPR039426">
    <property type="entry name" value="TonB-dep_rcpt-like"/>
</dbReference>
<dbReference type="PROSITE" id="PS52016">
    <property type="entry name" value="TONB_DEPENDENT_REC_3"/>
    <property type="match status" value="1"/>
</dbReference>
<keyword evidence="5 12" id="KW-0732">Signal</keyword>
<evidence type="ECO:0000256" key="7">
    <source>
        <dbReference type="ARBA" id="ARBA00023136"/>
    </source>
</evidence>
<keyword evidence="2 10" id="KW-0813">Transport</keyword>
<evidence type="ECO:0000256" key="8">
    <source>
        <dbReference type="ARBA" id="ARBA00023170"/>
    </source>
</evidence>
<comment type="similarity">
    <text evidence="10 11">Belongs to the TonB-dependent receptor family.</text>
</comment>
<comment type="subcellular location">
    <subcellularLocation>
        <location evidence="1 10">Cell outer membrane</location>
        <topology evidence="1 10">Multi-pass membrane protein</topology>
    </subcellularLocation>
</comment>
<dbReference type="InterPro" id="IPR037066">
    <property type="entry name" value="Plug_dom_sf"/>
</dbReference>
<gene>
    <name evidence="15" type="ORF">ACFSJU_17790</name>
</gene>
<dbReference type="Pfam" id="PF00593">
    <property type="entry name" value="TonB_dep_Rec_b-barrel"/>
    <property type="match status" value="1"/>
</dbReference>
<feature type="signal peptide" evidence="12">
    <location>
        <begin position="1"/>
        <end position="25"/>
    </location>
</feature>
<evidence type="ECO:0000256" key="2">
    <source>
        <dbReference type="ARBA" id="ARBA00022448"/>
    </source>
</evidence>
<evidence type="ECO:0000256" key="9">
    <source>
        <dbReference type="ARBA" id="ARBA00023237"/>
    </source>
</evidence>
<dbReference type="Gene3D" id="2.170.130.10">
    <property type="entry name" value="TonB-dependent receptor, plug domain"/>
    <property type="match status" value="1"/>
</dbReference>
<dbReference type="InterPro" id="IPR036942">
    <property type="entry name" value="Beta-barrel_TonB_sf"/>
</dbReference>
<evidence type="ECO:0000256" key="4">
    <source>
        <dbReference type="ARBA" id="ARBA00022692"/>
    </source>
</evidence>
<name>A0ABW4ZRJ8_9SPHI</name>
<evidence type="ECO:0000259" key="13">
    <source>
        <dbReference type="Pfam" id="PF00593"/>
    </source>
</evidence>
<accession>A0ABW4ZRJ8</accession>
<organism evidence="15 16">
    <name type="scientific">Paradesertivirga mongoliensis</name>
    <dbReference type="NCBI Taxonomy" id="2100740"/>
    <lineage>
        <taxon>Bacteria</taxon>
        <taxon>Pseudomonadati</taxon>
        <taxon>Bacteroidota</taxon>
        <taxon>Sphingobacteriia</taxon>
        <taxon>Sphingobacteriales</taxon>
        <taxon>Sphingobacteriaceae</taxon>
        <taxon>Paradesertivirga</taxon>
    </lineage>
</organism>
<dbReference type="RefSeq" id="WP_255904238.1">
    <property type="nucleotide sequence ID" value="NZ_JAFMZO010000004.1"/>
</dbReference>
<evidence type="ECO:0000256" key="3">
    <source>
        <dbReference type="ARBA" id="ARBA00022452"/>
    </source>
</evidence>
<dbReference type="PANTHER" id="PTHR30069:SF29">
    <property type="entry name" value="HEMOGLOBIN AND HEMOGLOBIN-HAPTOGLOBIN-BINDING PROTEIN 1-RELATED"/>
    <property type="match status" value="1"/>
</dbReference>
<keyword evidence="7 10" id="KW-0472">Membrane</keyword>
<feature type="domain" description="TonB-dependent receptor-like beta-barrel" evidence="13">
    <location>
        <begin position="223"/>
        <end position="629"/>
    </location>
</feature>
<reference evidence="16" key="1">
    <citation type="journal article" date="2019" name="Int. J. Syst. Evol. Microbiol.">
        <title>The Global Catalogue of Microorganisms (GCM) 10K type strain sequencing project: providing services to taxonomists for standard genome sequencing and annotation.</title>
        <authorList>
            <consortium name="The Broad Institute Genomics Platform"/>
            <consortium name="The Broad Institute Genome Sequencing Center for Infectious Disease"/>
            <person name="Wu L."/>
            <person name="Ma J."/>
        </authorList>
    </citation>
    <scope>NUCLEOTIDE SEQUENCE [LARGE SCALE GENOMIC DNA]</scope>
    <source>
        <strain evidence="16">KCTC 42217</strain>
    </source>
</reference>
<dbReference type="PANTHER" id="PTHR30069">
    <property type="entry name" value="TONB-DEPENDENT OUTER MEMBRANE RECEPTOR"/>
    <property type="match status" value="1"/>
</dbReference>